<evidence type="ECO:0000313" key="3">
    <source>
        <dbReference type="Proteomes" id="UP001207440"/>
    </source>
</evidence>
<evidence type="ECO:0008006" key="4">
    <source>
        <dbReference type="Google" id="ProtNLM"/>
    </source>
</evidence>
<reference evidence="2" key="1">
    <citation type="submission" date="2022-10" db="EMBL/GenBank/DDBJ databases">
        <title>Sifting through the core-genome to identify putative cross-protective antigens against Riemerella anatipestifer.</title>
        <authorList>
            <person name="Zheng X."/>
            <person name="Zhang W."/>
        </authorList>
    </citation>
    <scope>NUCLEOTIDE SEQUENCE</scope>
    <source>
        <strain evidence="2">ZWRA178</strain>
    </source>
</reference>
<keyword evidence="1" id="KW-0732">Signal</keyword>
<feature type="signal peptide" evidence="1">
    <location>
        <begin position="1"/>
        <end position="20"/>
    </location>
</feature>
<dbReference type="EMBL" id="JAOZYT010000148">
    <property type="protein sequence ID" value="MCW0524976.1"/>
    <property type="molecule type" value="Genomic_DNA"/>
</dbReference>
<evidence type="ECO:0000313" key="2">
    <source>
        <dbReference type="EMBL" id="MCW0524976.1"/>
    </source>
</evidence>
<evidence type="ECO:0000256" key="1">
    <source>
        <dbReference type="SAM" id="SignalP"/>
    </source>
</evidence>
<dbReference type="PROSITE" id="PS51257">
    <property type="entry name" value="PROKAR_LIPOPROTEIN"/>
    <property type="match status" value="1"/>
</dbReference>
<protein>
    <recommendedName>
        <fullName evidence="4">Lipoprotein</fullName>
    </recommendedName>
</protein>
<dbReference type="RefSeq" id="WP_214193765.1">
    <property type="nucleotide sequence ID" value="NZ_CP081925.1"/>
</dbReference>
<name>A0AAP3AQU7_RIEAN</name>
<comment type="caution">
    <text evidence="2">The sequence shown here is derived from an EMBL/GenBank/DDBJ whole genome shotgun (WGS) entry which is preliminary data.</text>
</comment>
<accession>A0AAP3AQU7</accession>
<feature type="chain" id="PRO_5043038549" description="Lipoprotein" evidence="1">
    <location>
        <begin position="21"/>
        <end position="126"/>
    </location>
</feature>
<dbReference type="Proteomes" id="UP001207440">
    <property type="component" value="Unassembled WGS sequence"/>
</dbReference>
<dbReference type="AlphaFoldDB" id="A0AAP3AQU7"/>
<sequence length="126" mass="14770">MKVILIVISLLSLISCSSTHNEYDIINHFLKEKHIRLENLSTEPYYFKNSLEYFKESVFEEVGFKIQNEKKYKIDTALITNKVSNLESHCITKISKPLRAINSERILIAVDKKCIRSEILVIYLLY</sequence>
<gene>
    <name evidence="2" type="ORF">OKE68_11750</name>
</gene>
<feature type="non-terminal residue" evidence="2">
    <location>
        <position position="126"/>
    </location>
</feature>
<organism evidence="2 3">
    <name type="scientific">Riemerella anatipestifer</name>
    <name type="common">Moraxella anatipestifer</name>
    <dbReference type="NCBI Taxonomy" id="34085"/>
    <lineage>
        <taxon>Bacteria</taxon>
        <taxon>Pseudomonadati</taxon>
        <taxon>Bacteroidota</taxon>
        <taxon>Flavobacteriia</taxon>
        <taxon>Flavobacteriales</taxon>
        <taxon>Weeksellaceae</taxon>
        <taxon>Riemerella</taxon>
    </lineage>
</organism>
<proteinExistence type="predicted"/>